<evidence type="ECO:0000313" key="2">
    <source>
        <dbReference type="Proteomes" id="UP001316803"/>
    </source>
</evidence>
<dbReference type="InterPro" id="IPR013083">
    <property type="entry name" value="Znf_RING/FYVE/PHD"/>
</dbReference>
<dbReference type="EMBL" id="JAKLMC020000005">
    <property type="protein sequence ID" value="KAK5956216.1"/>
    <property type="molecule type" value="Genomic_DNA"/>
</dbReference>
<reference evidence="1 2" key="1">
    <citation type="submission" date="2022-12" db="EMBL/GenBank/DDBJ databases">
        <title>Genomic features and morphological characterization of a novel Knufia sp. strain isolated from spacecraft assembly facility.</title>
        <authorList>
            <person name="Teixeira M."/>
            <person name="Chander A.M."/>
            <person name="Stajich J.E."/>
            <person name="Venkateswaran K."/>
        </authorList>
    </citation>
    <scope>NUCLEOTIDE SEQUENCE [LARGE SCALE GENOMIC DNA]</scope>
    <source>
        <strain evidence="1 2">FJI-L2-BK-P2</strain>
    </source>
</reference>
<sequence length="349" mass="39984">MPQDFLEKYWACSSPELSLIRPVVLKARHRAQMNEYDSECHICHEELDKDAIQFRCCGALFHRKCIKSHAETLCENWDVDELQFCCLHCRRMLDAHPEDILLQIGDTYSIVKERVRVLPVVEECIDELSRVNLEARLAYLEFLDRISGTGRAHSGNCRYTLCANTAIRKCKDDGEKEVMERLIGERTKFQVPILDNWLEWLKYPTDLRFWHDWHNVPTRYGNGPDRFEPEIPDRMLIVQPEATAEPEVSDIEEICETPMGQNSAATALANNHDHPTLLARAASGALALLDPTAEVEHPVPTPQSKPNPFAHFDSRIQQVIAQLRARAEQQPNQTRGTFPMIFAADNVQS</sequence>
<name>A0AAN8FD99_9EURO</name>
<gene>
    <name evidence="1" type="ORF">OHC33_002790</name>
</gene>
<dbReference type="AlphaFoldDB" id="A0AAN8FD99"/>
<proteinExistence type="predicted"/>
<evidence type="ECO:0000313" key="1">
    <source>
        <dbReference type="EMBL" id="KAK5956216.1"/>
    </source>
</evidence>
<evidence type="ECO:0008006" key="3">
    <source>
        <dbReference type="Google" id="ProtNLM"/>
    </source>
</evidence>
<comment type="caution">
    <text evidence="1">The sequence shown here is derived from an EMBL/GenBank/DDBJ whole genome shotgun (WGS) entry which is preliminary data.</text>
</comment>
<dbReference type="Gene3D" id="3.30.40.10">
    <property type="entry name" value="Zinc/RING finger domain, C3HC4 (zinc finger)"/>
    <property type="match status" value="1"/>
</dbReference>
<keyword evidence="2" id="KW-1185">Reference proteome</keyword>
<organism evidence="1 2">
    <name type="scientific">Knufia fluminis</name>
    <dbReference type="NCBI Taxonomy" id="191047"/>
    <lineage>
        <taxon>Eukaryota</taxon>
        <taxon>Fungi</taxon>
        <taxon>Dikarya</taxon>
        <taxon>Ascomycota</taxon>
        <taxon>Pezizomycotina</taxon>
        <taxon>Eurotiomycetes</taxon>
        <taxon>Chaetothyriomycetidae</taxon>
        <taxon>Chaetothyriales</taxon>
        <taxon>Trichomeriaceae</taxon>
        <taxon>Knufia</taxon>
    </lineage>
</organism>
<protein>
    <recommendedName>
        <fullName evidence="3">RING-type domain-containing protein</fullName>
    </recommendedName>
</protein>
<dbReference type="Proteomes" id="UP001316803">
    <property type="component" value="Unassembled WGS sequence"/>
</dbReference>
<accession>A0AAN8FD99</accession>